<dbReference type="Proteomes" id="UP001198901">
    <property type="component" value="Unassembled WGS sequence"/>
</dbReference>
<dbReference type="PANTHER" id="PTHR43857:SF1">
    <property type="entry name" value="YJGH FAMILY PROTEIN"/>
    <property type="match status" value="1"/>
</dbReference>
<protein>
    <submittedName>
        <fullName evidence="1">RidA family protein</fullName>
    </submittedName>
</protein>
<dbReference type="InterPro" id="IPR035959">
    <property type="entry name" value="RutC-like_sf"/>
</dbReference>
<accession>A0ABS7XY14</accession>
<evidence type="ECO:0000313" key="1">
    <source>
        <dbReference type="EMBL" id="MCA0133706.1"/>
    </source>
</evidence>
<organism evidence="1 2">
    <name type="scientific">Winogradskyella alexanderae</name>
    <dbReference type="NCBI Taxonomy" id="2877123"/>
    <lineage>
        <taxon>Bacteria</taxon>
        <taxon>Pseudomonadati</taxon>
        <taxon>Bacteroidota</taxon>
        <taxon>Flavobacteriia</taxon>
        <taxon>Flavobacteriales</taxon>
        <taxon>Flavobacteriaceae</taxon>
        <taxon>Winogradskyella</taxon>
    </lineage>
</organism>
<gene>
    <name evidence="1" type="ORF">LBU54_14005</name>
</gene>
<dbReference type="PANTHER" id="PTHR43857">
    <property type="entry name" value="BLR7761 PROTEIN"/>
    <property type="match status" value="1"/>
</dbReference>
<dbReference type="Gene3D" id="3.30.1330.40">
    <property type="entry name" value="RutC-like"/>
    <property type="match status" value="1"/>
</dbReference>
<dbReference type="InterPro" id="IPR006175">
    <property type="entry name" value="YjgF/YER057c/UK114"/>
</dbReference>
<name>A0ABS7XY14_9FLAO</name>
<sequence>MESKIEHINPNGLFKSPSFSQIVTTKGNGKTIYIGGQNAVNDNHELIGKNEIAQQTDQIMKNLEIALKACKANFKHLIKLNIYVLQGQDAKIGFQISQKYLGQSTKQPIITVVFVAGLVHPDFLVEIDGIAFIPEE</sequence>
<keyword evidence="2" id="KW-1185">Reference proteome</keyword>
<comment type="caution">
    <text evidence="1">The sequence shown here is derived from an EMBL/GenBank/DDBJ whole genome shotgun (WGS) entry which is preliminary data.</text>
</comment>
<dbReference type="EMBL" id="JAIUJR010000011">
    <property type="protein sequence ID" value="MCA0133706.1"/>
    <property type="molecule type" value="Genomic_DNA"/>
</dbReference>
<dbReference type="SUPFAM" id="SSF55298">
    <property type="entry name" value="YjgF-like"/>
    <property type="match status" value="1"/>
</dbReference>
<proteinExistence type="predicted"/>
<dbReference type="Pfam" id="PF01042">
    <property type="entry name" value="Ribonuc_L-PSP"/>
    <property type="match status" value="1"/>
</dbReference>
<dbReference type="RefSeq" id="WP_224531274.1">
    <property type="nucleotide sequence ID" value="NZ_JAIUJR010000011.1"/>
</dbReference>
<evidence type="ECO:0000313" key="2">
    <source>
        <dbReference type="Proteomes" id="UP001198901"/>
    </source>
</evidence>
<reference evidence="2" key="1">
    <citation type="submission" date="2023-07" db="EMBL/GenBank/DDBJ databases">
        <authorList>
            <person name="Yue Y."/>
        </authorList>
    </citation>
    <scope>NUCLEOTIDE SEQUENCE [LARGE SCALE GENOMIC DNA]</scope>
    <source>
        <strain evidence="2">D23</strain>
    </source>
</reference>